<protein>
    <submittedName>
        <fullName evidence="2">(Mediterranean fruit fly) hypothetical protein</fullName>
    </submittedName>
</protein>
<dbReference type="OrthoDB" id="343582at2759"/>
<proteinExistence type="predicted"/>
<reference evidence="2" key="1">
    <citation type="submission" date="2020-11" db="EMBL/GenBank/DDBJ databases">
        <authorList>
            <person name="Whitehead M."/>
        </authorList>
    </citation>
    <scope>NUCLEOTIDE SEQUENCE</scope>
    <source>
        <strain evidence="2">EGII</strain>
    </source>
</reference>
<dbReference type="Proteomes" id="UP000606786">
    <property type="component" value="Unassembled WGS sequence"/>
</dbReference>
<feature type="region of interest" description="Disordered" evidence="1">
    <location>
        <begin position="57"/>
        <end position="76"/>
    </location>
</feature>
<dbReference type="AlphaFoldDB" id="A0A811UDM0"/>
<feature type="compositionally biased region" description="Pro residues" evidence="1">
    <location>
        <begin position="249"/>
        <end position="266"/>
    </location>
</feature>
<name>A0A811UDM0_CERCA</name>
<evidence type="ECO:0000313" key="3">
    <source>
        <dbReference type="Proteomes" id="UP000606786"/>
    </source>
</evidence>
<keyword evidence="3" id="KW-1185">Reference proteome</keyword>
<accession>A0A811UDM0</accession>
<dbReference type="EMBL" id="CAJHJT010000012">
    <property type="protein sequence ID" value="CAD6997352.1"/>
    <property type="molecule type" value="Genomic_DNA"/>
</dbReference>
<organism evidence="2 3">
    <name type="scientific">Ceratitis capitata</name>
    <name type="common">Mediterranean fruit fly</name>
    <name type="synonym">Tephritis capitata</name>
    <dbReference type="NCBI Taxonomy" id="7213"/>
    <lineage>
        <taxon>Eukaryota</taxon>
        <taxon>Metazoa</taxon>
        <taxon>Ecdysozoa</taxon>
        <taxon>Arthropoda</taxon>
        <taxon>Hexapoda</taxon>
        <taxon>Insecta</taxon>
        <taxon>Pterygota</taxon>
        <taxon>Neoptera</taxon>
        <taxon>Endopterygota</taxon>
        <taxon>Diptera</taxon>
        <taxon>Brachycera</taxon>
        <taxon>Muscomorpha</taxon>
        <taxon>Tephritoidea</taxon>
        <taxon>Tephritidae</taxon>
        <taxon>Ceratitis</taxon>
        <taxon>Ceratitis</taxon>
    </lineage>
</organism>
<evidence type="ECO:0000313" key="2">
    <source>
        <dbReference type="EMBL" id="CAD6997352.1"/>
    </source>
</evidence>
<evidence type="ECO:0000256" key="1">
    <source>
        <dbReference type="SAM" id="MobiDB-lite"/>
    </source>
</evidence>
<feature type="compositionally biased region" description="Basic and acidic residues" evidence="1">
    <location>
        <begin position="67"/>
        <end position="76"/>
    </location>
</feature>
<gene>
    <name evidence="2" type="ORF">CCAP1982_LOCUS5984</name>
</gene>
<sequence length="306" mass="33461">MDDKIYHTLCYEDHKGTSFKNFALNADDDEHDKKTEGATAARNIDADDYVDVIVLPNQTPSVPANDNGDKDVSESLPTREKATIELNLDDKNILKYKEHEDCCAVDADSSEDDIEIQEPHIPFIDLDTYVEKEQPEDDESSKMSFLNVKNIKEPKDVGEDEDDGFGDIGTMSPTGDRPPSSQSLEEVGAMEYTVYSPAGTAIIAPTELTISIDGNSPTKPLAILGKKIKINLAKSSIMVNSNSNNIRQPIPPPKPSTLPPPKPSTLPPRQEETQSLELKPALQCAKLRTMNTVKSGAETSGLCSVM</sequence>
<comment type="caution">
    <text evidence="2">The sequence shown here is derived from an EMBL/GenBank/DDBJ whole genome shotgun (WGS) entry which is preliminary data.</text>
</comment>
<feature type="region of interest" description="Disordered" evidence="1">
    <location>
        <begin position="242"/>
        <end position="277"/>
    </location>
</feature>